<reference evidence="1" key="2">
    <citation type="journal article" date="2021" name="PeerJ">
        <title>Extensive microbial diversity within the chicken gut microbiome revealed by metagenomics and culture.</title>
        <authorList>
            <person name="Gilroy R."/>
            <person name="Ravi A."/>
            <person name="Getino M."/>
            <person name="Pursley I."/>
            <person name="Horton D.L."/>
            <person name="Alikhan N.F."/>
            <person name="Baker D."/>
            <person name="Gharbi K."/>
            <person name="Hall N."/>
            <person name="Watson M."/>
            <person name="Adriaenssens E.M."/>
            <person name="Foster-Nyarko E."/>
            <person name="Jarju S."/>
            <person name="Secka A."/>
            <person name="Antonio M."/>
            <person name="Oren A."/>
            <person name="Chaudhuri R.R."/>
            <person name="La Ragione R."/>
            <person name="Hildebrand F."/>
            <person name="Pallen M.J."/>
        </authorList>
    </citation>
    <scope>NUCLEOTIDE SEQUENCE</scope>
    <source>
        <strain evidence="1">6919</strain>
    </source>
</reference>
<evidence type="ECO:0000313" key="2">
    <source>
        <dbReference type="Proteomes" id="UP000823598"/>
    </source>
</evidence>
<reference evidence="1" key="1">
    <citation type="submission" date="2020-10" db="EMBL/GenBank/DDBJ databases">
        <authorList>
            <person name="Gilroy R."/>
        </authorList>
    </citation>
    <scope>NUCLEOTIDE SEQUENCE</scope>
    <source>
        <strain evidence="1">6919</strain>
    </source>
</reference>
<dbReference type="InterPro" id="IPR036412">
    <property type="entry name" value="HAD-like_sf"/>
</dbReference>
<dbReference type="PANTHER" id="PTHR43481:SF4">
    <property type="entry name" value="GLYCEROL-1-PHOSPHATE PHOSPHOHYDROLASE 1-RELATED"/>
    <property type="match status" value="1"/>
</dbReference>
<dbReference type="Gene3D" id="1.10.150.240">
    <property type="entry name" value="Putative phosphatase, domain 2"/>
    <property type="match status" value="1"/>
</dbReference>
<dbReference type="InterPro" id="IPR006439">
    <property type="entry name" value="HAD-SF_hydro_IA"/>
</dbReference>
<organism evidence="1 2">
    <name type="scientific">Candidatus Limisoma faecipullorum</name>
    <dbReference type="NCBI Taxonomy" id="2840854"/>
    <lineage>
        <taxon>Bacteria</taxon>
        <taxon>Pseudomonadati</taxon>
        <taxon>Bacteroidota</taxon>
        <taxon>Bacteroidia</taxon>
        <taxon>Bacteroidales</taxon>
        <taxon>Candidatus Limisoma</taxon>
    </lineage>
</organism>
<name>A0A9D9IRH1_9BACT</name>
<dbReference type="PANTHER" id="PTHR43481">
    <property type="entry name" value="FRUCTOSE-1-PHOSPHATE PHOSPHATASE"/>
    <property type="match status" value="1"/>
</dbReference>
<dbReference type="InterPro" id="IPR023214">
    <property type="entry name" value="HAD_sf"/>
</dbReference>
<dbReference type="Proteomes" id="UP000823598">
    <property type="component" value="Unassembled WGS sequence"/>
</dbReference>
<dbReference type="SUPFAM" id="SSF56784">
    <property type="entry name" value="HAD-like"/>
    <property type="match status" value="1"/>
</dbReference>
<keyword evidence="1" id="KW-0378">Hydrolase</keyword>
<dbReference type="EMBL" id="JADIMC010000092">
    <property type="protein sequence ID" value="MBO8476916.1"/>
    <property type="molecule type" value="Genomic_DNA"/>
</dbReference>
<protein>
    <submittedName>
        <fullName evidence="1">HAD family hydrolase</fullName>
    </submittedName>
</protein>
<dbReference type="Pfam" id="PF13419">
    <property type="entry name" value="HAD_2"/>
    <property type="match status" value="1"/>
</dbReference>
<dbReference type="GO" id="GO:0050308">
    <property type="term" value="F:sugar-phosphatase activity"/>
    <property type="evidence" value="ECO:0007669"/>
    <property type="project" value="TreeGrafter"/>
</dbReference>
<dbReference type="Gene3D" id="3.40.50.1000">
    <property type="entry name" value="HAD superfamily/HAD-like"/>
    <property type="match status" value="1"/>
</dbReference>
<evidence type="ECO:0000313" key="1">
    <source>
        <dbReference type="EMBL" id="MBO8476916.1"/>
    </source>
</evidence>
<sequence>MTTGALFDLDGVVIDSESAYTECWKEIEERFPTGIDNFAIKIKGSTLPKILDTYFPDRQVQEEIKKMIVDYERNMRYVPFPEAIRFIEELNARGVKCAIVTSSSQKKMDNLYEQNPGFRKLFAAVVTGDMVTHSKPDPEPYKKGAEAIGIDIKDCFVFEDSLSGIQSGMASGATTIALATTLPFDEINRKAHKTINGFTGFHISDMLAAKNA</sequence>
<dbReference type="SFLD" id="SFLDS00003">
    <property type="entry name" value="Haloacid_Dehalogenase"/>
    <property type="match status" value="1"/>
</dbReference>
<dbReference type="InterPro" id="IPR051806">
    <property type="entry name" value="HAD-like_SPP"/>
</dbReference>
<dbReference type="CDD" id="cd07505">
    <property type="entry name" value="HAD_BPGM-like"/>
    <property type="match status" value="1"/>
</dbReference>
<comment type="caution">
    <text evidence="1">The sequence shown here is derived from an EMBL/GenBank/DDBJ whole genome shotgun (WGS) entry which is preliminary data.</text>
</comment>
<proteinExistence type="predicted"/>
<dbReference type="PRINTS" id="PR00413">
    <property type="entry name" value="HADHALOGNASE"/>
</dbReference>
<dbReference type="AlphaFoldDB" id="A0A9D9IRH1"/>
<accession>A0A9D9IRH1</accession>
<dbReference type="SFLD" id="SFLDG01129">
    <property type="entry name" value="C1.5:_HAD__Beta-PGM__Phosphata"/>
    <property type="match status" value="1"/>
</dbReference>
<dbReference type="NCBIfam" id="TIGR01509">
    <property type="entry name" value="HAD-SF-IA-v3"/>
    <property type="match status" value="1"/>
</dbReference>
<gene>
    <name evidence="1" type="ORF">IAB88_07980</name>
</gene>
<dbReference type="InterPro" id="IPR041492">
    <property type="entry name" value="HAD_2"/>
</dbReference>
<dbReference type="InterPro" id="IPR023198">
    <property type="entry name" value="PGP-like_dom2"/>
</dbReference>